<dbReference type="PROSITE" id="PS51007">
    <property type="entry name" value="CYTC"/>
    <property type="match status" value="1"/>
</dbReference>
<organism evidence="5 6">
    <name type="scientific">Rhodoferax mekongensis</name>
    <dbReference type="NCBI Taxonomy" id="3068341"/>
    <lineage>
        <taxon>Bacteria</taxon>
        <taxon>Pseudomonadati</taxon>
        <taxon>Pseudomonadota</taxon>
        <taxon>Betaproteobacteria</taxon>
        <taxon>Burkholderiales</taxon>
        <taxon>Comamonadaceae</taxon>
        <taxon>Rhodoferax</taxon>
    </lineage>
</organism>
<feature type="domain" description="Cytochrome c" evidence="4">
    <location>
        <begin position="484"/>
        <end position="610"/>
    </location>
</feature>
<dbReference type="RefSeq" id="WP_313867985.1">
    <property type="nucleotide sequence ID" value="NZ_CP132507.1"/>
</dbReference>
<sequence>MLFPNPQRQSDGTNQVDSAAYANAYYAAIDPNNERDTLAKFKAKNGFGTTGAGITEETIIIGDQRDLGYGRKMTARRDSNTGNIAFVVENYMVGGYGGYSSLSLQAAIVGENKWHLGTNAIEFSAVESGTSNPTPNSVKFVKLYTYDPITGARLTAANLDGRGNKALPTICITCHGGRGDPLTPSGLFPRISNSASGARGDVGAQLHGFEPASFDFSTLSGYTRAALEGKIKTINQMVLCAHNLPNGTSTPTGYSEDSCRRVANPNEYQGAAAAHLKNIYGGNGLPNSSSETTDSYVPSSWATAGQVDLYKKTVTQACRVCHGIRGTGNQSDINFEEFTAFDGYADRIKAHVIDRGNMPLAKLVYDKYWSTPDMYNTMANYLSGKGYADATLKPGRAVADPGPDRVVKTLTPTLSAGMSLYSTSYSWTVTSVQSGQTASLSSSTAANPILTVSGAGTYTVQLVTANASSTSTAKTLTIKVDPVLAWDPAALLFNPDIRTILQQASGGNCVSCHVSGQNVSTTSGVPPIYYNDFDRAGTGNATDVTNRNWLYTEVRGRINFTDIVASPLLRKPSGNHHNGGLRSGFNTSAALGDAARTDYDKFVAWILNGAPE</sequence>
<evidence type="ECO:0000256" key="1">
    <source>
        <dbReference type="ARBA" id="ARBA00022723"/>
    </source>
</evidence>
<reference evidence="5 6" key="1">
    <citation type="submission" date="2023-08" db="EMBL/GenBank/DDBJ databases">
        <title>Rhodoferax potami sp. nov. and Rhodoferax mekongensis sp. nov., isolated from the Mekong River in Thailand.</title>
        <authorList>
            <person name="Kitikhun S."/>
            <person name="Charoenyingcharoen P."/>
            <person name="Siriarchawattana P."/>
            <person name="Likhitrattanapisal S."/>
            <person name="Nilsakha T."/>
            <person name="Chanpet A."/>
            <person name="Rattanawaree P."/>
            <person name="Ingsriswang S."/>
        </authorList>
    </citation>
    <scope>NUCLEOTIDE SEQUENCE [LARGE SCALE GENOMIC DNA]</scope>
    <source>
        <strain evidence="5 6">TBRC 17307</strain>
    </source>
</reference>
<keyword evidence="6" id="KW-1185">Reference proteome</keyword>
<gene>
    <name evidence="5" type="ORF">RAN89_01910</name>
</gene>
<keyword evidence="2 3" id="KW-0408">Iron</keyword>
<dbReference type="Gene3D" id="2.60.40.10">
    <property type="entry name" value="Immunoglobulins"/>
    <property type="match status" value="1"/>
</dbReference>
<dbReference type="InterPro" id="IPR009056">
    <property type="entry name" value="Cyt_c-like_dom"/>
</dbReference>
<dbReference type="CDD" id="cd00146">
    <property type="entry name" value="PKD"/>
    <property type="match status" value="1"/>
</dbReference>
<name>A0ABZ0B0E8_9BURK</name>
<dbReference type="InterPro" id="IPR035986">
    <property type="entry name" value="PKD_dom_sf"/>
</dbReference>
<evidence type="ECO:0000256" key="3">
    <source>
        <dbReference type="PROSITE-ProRule" id="PRU00433"/>
    </source>
</evidence>
<protein>
    <recommendedName>
        <fullName evidence="4">Cytochrome c domain-containing protein</fullName>
    </recommendedName>
</protein>
<evidence type="ECO:0000256" key="2">
    <source>
        <dbReference type="ARBA" id="ARBA00023004"/>
    </source>
</evidence>
<dbReference type="Proteomes" id="UP001302257">
    <property type="component" value="Chromosome"/>
</dbReference>
<accession>A0ABZ0B0E8</accession>
<evidence type="ECO:0000313" key="5">
    <source>
        <dbReference type="EMBL" id="WNO05199.1"/>
    </source>
</evidence>
<evidence type="ECO:0000259" key="4">
    <source>
        <dbReference type="PROSITE" id="PS51007"/>
    </source>
</evidence>
<keyword evidence="1 3" id="KW-0479">Metal-binding</keyword>
<proteinExistence type="predicted"/>
<dbReference type="EMBL" id="CP132507">
    <property type="protein sequence ID" value="WNO05199.1"/>
    <property type="molecule type" value="Genomic_DNA"/>
</dbReference>
<dbReference type="SUPFAM" id="SSF49299">
    <property type="entry name" value="PKD domain"/>
    <property type="match status" value="1"/>
</dbReference>
<keyword evidence="3" id="KW-0349">Heme</keyword>
<evidence type="ECO:0000313" key="6">
    <source>
        <dbReference type="Proteomes" id="UP001302257"/>
    </source>
</evidence>
<dbReference type="InterPro" id="IPR013783">
    <property type="entry name" value="Ig-like_fold"/>
</dbReference>